<dbReference type="Proteomes" id="UP000676409">
    <property type="component" value="Chromosome"/>
</dbReference>
<gene>
    <name evidence="2" type="ORF">KCG34_20570</name>
</gene>
<name>A0A975IU60_9CAUL</name>
<dbReference type="Pfam" id="PF07238">
    <property type="entry name" value="PilZ"/>
    <property type="match status" value="1"/>
</dbReference>
<dbReference type="GO" id="GO:0035438">
    <property type="term" value="F:cyclic-di-GMP binding"/>
    <property type="evidence" value="ECO:0007669"/>
    <property type="project" value="InterPro"/>
</dbReference>
<evidence type="ECO:0000259" key="1">
    <source>
        <dbReference type="Pfam" id="PF07238"/>
    </source>
</evidence>
<organism evidence="2 3">
    <name type="scientific">Phenylobacterium montanum</name>
    <dbReference type="NCBI Taxonomy" id="2823693"/>
    <lineage>
        <taxon>Bacteria</taxon>
        <taxon>Pseudomonadati</taxon>
        <taxon>Pseudomonadota</taxon>
        <taxon>Alphaproteobacteria</taxon>
        <taxon>Caulobacterales</taxon>
        <taxon>Caulobacteraceae</taxon>
        <taxon>Phenylobacterium</taxon>
    </lineage>
</organism>
<evidence type="ECO:0000313" key="3">
    <source>
        <dbReference type="Proteomes" id="UP000676409"/>
    </source>
</evidence>
<dbReference type="RefSeq" id="WP_211937472.1">
    <property type="nucleotide sequence ID" value="NZ_CP073078.1"/>
</dbReference>
<accession>A0A975IU60</accession>
<dbReference type="KEGG" id="caul:KCG34_20570"/>
<protein>
    <submittedName>
        <fullName evidence="2">PilZ domain-containing protein</fullName>
    </submittedName>
</protein>
<reference evidence="2" key="1">
    <citation type="submission" date="2021-04" db="EMBL/GenBank/DDBJ databases">
        <title>The complete genome sequence of Caulobacter sp. S6.</title>
        <authorList>
            <person name="Tang Y."/>
            <person name="Ouyang W."/>
            <person name="Liu Q."/>
            <person name="Huang B."/>
            <person name="Guo Z."/>
            <person name="Lei P."/>
        </authorList>
    </citation>
    <scope>NUCLEOTIDE SEQUENCE</scope>
    <source>
        <strain evidence="2">S6</strain>
    </source>
</reference>
<dbReference type="EMBL" id="CP073078">
    <property type="protein sequence ID" value="QUD87420.1"/>
    <property type="molecule type" value="Genomic_DNA"/>
</dbReference>
<keyword evidence="3" id="KW-1185">Reference proteome</keyword>
<evidence type="ECO:0000313" key="2">
    <source>
        <dbReference type="EMBL" id="QUD87420.1"/>
    </source>
</evidence>
<dbReference type="AlphaFoldDB" id="A0A975IU60"/>
<dbReference type="InterPro" id="IPR009875">
    <property type="entry name" value="PilZ_domain"/>
</dbReference>
<dbReference type="SUPFAM" id="SSF141371">
    <property type="entry name" value="PilZ domain-like"/>
    <property type="match status" value="1"/>
</dbReference>
<sequence length="100" mass="11030">MSSQPLAFAPDELAAVRARSERRLQERRAANWSGRIADEQRAVSYDCEVTNISETGARISISGAGELPNRMVLEVAQLGPSRPARLVWQFGRDAGLTFEN</sequence>
<feature type="domain" description="PilZ" evidence="1">
    <location>
        <begin position="21"/>
        <end position="98"/>
    </location>
</feature>
<proteinExistence type="predicted"/>